<feature type="transmembrane region" description="Helical" evidence="1">
    <location>
        <begin position="51"/>
        <end position="71"/>
    </location>
</feature>
<dbReference type="AlphaFoldDB" id="A0AAN8G4E2"/>
<organism evidence="2 3">
    <name type="scientific">Trichostrongylus colubriformis</name>
    <name type="common">Black scour worm</name>
    <dbReference type="NCBI Taxonomy" id="6319"/>
    <lineage>
        <taxon>Eukaryota</taxon>
        <taxon>Metazoa</taxon>
        <taxon>Ecdysozoa</taxon>
        <taxon>Nematoda</taxon>
        <taxon>Chromadorea</taxon>
        <taxon>Rhabditida</taxon>
        <taxon>Rhabditina</taxon>
        <taxon>Rhabditomorpha</taxon>
        <taxon>Strongyloidea</taxon>
        <taxon>Trichostrongylidae</taxon>
        <taxon>Trichostrongylus</taxon>
    </lineage>
</organism>
<comment type="caution">
    <text evidence="2">The sequence shown here is derived from an EMBL/GenBank/DDBJ whole genome shotgun (WGS) entry which is preliminary data.</text>
</comment>
<sequence>MVMLNDYLLVKVQRAFSAFLNPAQVRFQTFMLSSTGSSSVPPSYPQTCTPITIALYSMIVIHTLLIVIVYWTKTS</sequence>
<keyword evidence="1" id="KW-0812">Transmembrane</keyword>
<keyword evidence="1" id="KW-1133">Transmembrane helix</keyword>
<evidence type="ECO:0000313" key="2">
    <source>
        <dbReference type="EMBL" id="KAK5985955.1"/>
    </source>
</evidence>
<keyword evidence="1" id="KW-0472">Membrane</keyword>
<reference evidence="2 3" key="1">
    <citation type="submission" date="2019-10" db="EMBL/GenBank/DDBJ databases">
        <title>Assembly and Annotation for the nematode Trichostrongylus colubriformis.</title>
        <authorList>
            <person name="Martin J."/>
        </authorList>
    </citation>
    <scope>NUCLEOTIDE SEQUENCE [LARGE SCALE GENOMIC DNA]</scope>
    <source>
        <strain evidence="2">G859</strain>
        <tissue evidence="2">Whole worm</tissue>
    </source>
</reference>
<keyword evidence="3" id="KW-1185">Reference proteome</keyword>
<proteinExistence type="predicted"/>
<gene>
    <name evidence="2" type="ORF">GCK32_004294</name>
</gene>
<accession>A0AAN8G4E2</accession>
<dbReference type="EMBL" id="WIXE01001144">
    <property type="protein sequence ID" value="KAK5985955.1"/>
    <property type="molecule type" value="Genomic_DNA"/>
</dbReference>
<dbReference type="Proteomes" id="UP001331761">
    <property type="component" value="Unassembled WGS sequence"/>
</dbReference>
<evidence type="ECO:0000313" key="3">
    <source>
        <dbReference type="Proteomes" id="UP001331761"/>
    </source>
</evidence>
<evidence type="ECO:0000256" key="1">
    <source>
        <dbReference type="SAM" id="Phobius"/>
    </source>
</evidence>
<name>A0AAN8G4E2_TRICO</name>
<protein>
    <submittedName>
        <fullName evidence="2">Uncharacterized protein</fullName>
    </submittedName>
</protein>